<protein>
    <recommendedName>
        <fullName evidence="5">Glycosyltransferase</fullName>
        <ecNumber evidence="5">2.4.1.-</ecNumber>
    </recommendedName>
</protein>
<evidence type="ECO:0000256" key="5">
    <source>
        <dbReference type="RuleBase" id="RU362057"/>
    </source>
</evidence>
<evidence type="ECO:0000256" key="6">
    <source>
        <dbReference type="SAM" id="Coils"/>
    </source>
</evidence>
<name>A0AAV1CQQ6_OLDCO</name>
<dbReference type="EMBL" id="OX459120">
    <property type="protein sequence ID" value="CAI9097915.1"/>
    <property type="molecule type" value="Genomic_DNA"/>
</dbReference>
<dbReference type="Pfam" id="PF26168">
    <property type="entry name" value="Glyco_transf_N"/>
    <property type="match status" value="1"/>
</dbReference>
<organism evidence="8 9">
    <name type="scientific">Oldenlandia corymbosa var. corymbosa</name>
    <dbReference type="NCBI Taxonomy" id="529605"/>
    <lineage>
        <taxon>Eukaryota</taxon>
        <taxon>Viridiplantae</taxon>
        <taxon>Streptophyta</taxon>
        <taxon>Embryophyta</taxon>
        <taxon>Tracheophyta</taxon>
        <taxon>Spermatophyta</taxon>
        <taxon>Magnoliopsida</taxon>
        <taxon>eudicotyledons</taxon>
        <taxon>Gunneridae</taxon>
        <taxon>Pentapetalae</taxon>
        <taxon>asterids</taxon>
        <taxon>lamiids</taxon>
        <taxon>Gentianales</taxon>
        <taxon>Rubiaceae</taxon>
        <taxon>Rubioideae</taxon>
        <taxon>Spermacoceae</taxon>
        <taxon>Hedyotis-Oldenlandia complex</taxon>
        <taxon>Oldenlandia</taxon>
    </lineage>
</organism>
<feature type="coiled-coil region" evidence="6">
    <location>
        <begin position="435"/>
        <end position="462"/>
    </location>
</feature>
<dbReference type="PANTHER" id="PTHR48047">
    <property type="entry name" value="GLYCOSYLTRANSFERASE"/>
    <property type="match status" value="1"/>
</dbReference>
<dbReference type="CDD" id="cd03784">
    <property type="entry name" value="GT1_Gtf-like"/>
    <property type="match status" value="1"/>
</dbReference>
<sequence length="492" mass="54450">MDHVLHFVLVPLMSPGHLLPMVDIAKIFAQRGVIVSVVTTPHNTLRIQKSIEQAAESGLEIRLVELKFPAVEAGLPEGCENMDMLPCRSMIKNFFVAASMLREPLEEILEVMEPRPCCIISGKNMAWTVETAQKFKIPRIFFDGMGTFAASCAHNLQTSKVHEGLSQFEPFIVPGLKHQVKLTRAQLPEGLNPTALPDMIEVRNKMTAAESVADGIIVNTFEELESEYIQEYKKVKSCKVWCIGPVSACNRSTSDKATRGKINSSDWIKCLEWLNSQQPNSVIYASLGSICGLTASQVIELGLGLEASNRPFIWVIRSGEKSKELEKWISEVRFEERIGEKGILMRGWSPQVLILSHPSVGAFLTHCGWNSTLEGLCAGVPLITCPLFAEQFINEKFVVEVLKTGVSVGVEAAVTWGLEEKSGLVMRQEAVKLAIDKAMDRGEEAEERRRKAREIAEMAKRATATEDGSSSLNVKNLIDNIMKSGLTSDLHQ</sequence>
<dbReference type="PANTHER" id="PTHR48047:SF237">
    <property type="entry name" value="UDP-GLYCOSYLTRANSFERASE 73C3-LIKE"/>
    <property type="match status" value="1"/>
</dbReference>
<dbReference type="InterPro" id="IPR035595">
    <property type="entry name" value="UDP_glycos_trans_CS"/>
</dbReference>
<dbReference type="SUPFAM" id="SSF53756">
    <property type="entry name" value="UDP-Glycosyltransferase/glycogen phosphorylase"/>
    <property type="match status" value="1"/>
</dbReference>
<evidence type="ECO:0000256" key="1">
    <source>
        <dbReference type="ARBA" id="ARBA00009995"/>
    </source>
</evidence>
<comment type="similarity">
    <text evidence="1 4">Belongs to the UDP-glycosyltransferase family.</text>
</comment>
<accession>A0AAV1CQQ6</accession>
<evidence type="ECO:0000313" key="8">
    <source>
        <dbReference type="EMBL" id="CAI9097915.1"/>
    </source>
</evidence>
<evidence type="ECO:0000313" key="9">
    <source>
        <dbReference type="Proteomes" id="UP001161247"/>
    </source>
</evidence>
<dbReference type="GO" id="GO:0035251">
    <property type="term" value="F:UDP-glucosyltransferase activity"/>
    <property type="evidence" value="ECO:0007669"/>
    <property type="project" value="TreeGrafter"/>
</dbReference>
<dbReference type="InterPro" id="IPR058980">
    <property type="entry name" value="Glyco_transf_N"/>
</dbReference>
<dbReference type="Proteomes" id="UP001161247">
    <property type="component" value="Chromosome 3"/>
</dbReference>
<dbReference type="AlphaFoldDB" id="A0AAV1CQQ6"/>
<proteinExistence type="inferred from homology"/>
<dbReference type="Gene3D" id="3.40.50.2000">
    <property type="entry name" value="Glycogen Phosphorylase B"/>
    <property type="match status" value="2"/>
</dbReference>
<dbReference type="EC" id="2.4.1.-" evidence="5"/>
<evidence type="ECO:0000259" key="7">
    <source>
        <dbReference type="Pfam" id="PF26168"/>
    </source>
</evidence>
<feature type="domain" description="Glycosyltransferase N-terminal" evidence="7">
    <location>
        <begin position="7"/>
        <end position="246"/>
    </location>
</feature>
<dbReference type="FunFam" id="3.40.50.2000:FF:000047">
    <property type="entry name" value="Glycosyltransferase"/>
    <property type="match status" value="1"/>
</dbReference>
<keyword evidence="2 4" id="KW-0328">Glycosyltransferase</keyword>
<keyword evidence="3 4" id="KW-0808">Transferase</keyword>
<dbReference type="Pfam" id="PF00201">
    <property type="entry name" value="UDPGT"/>
    <property type="match status" value="1"/>
</dbReference>
<keyword evidence="9" id="KW-1185">Reference proteome</keyword>
<reference evidence="8" key="1">
    <citation type="submission" date="2023-03" db="EMBL/GenBank/DDBJ databases">
        <authorList>
            <person name="Julca I."/>
        </authorList>
    </citation>
    <scope>NUCLEOTIDE SEQUENCE</scope>
</reference>
<evidence type="ECO:0000256" key="4">
    <source>
        <dbReference type="RuleBase" id="RU003718"/>
    </source>
</evidence>
<keyword evidence="6" id="KW-0175">Coiled coil</keyword>
<evidence type="ECO:0000256" key="2">
    <source>
        <dbReference type="ARBA" id="ARBA00022676"/>
    </source>
</evidence>
<dbReference type="InterPro" id="IPR002213">
    <property type="entry name" value="UDP_glucos_trans"/>
</dbReference>
<evidence type="ECO:0000256" key="3">
    <source>
        <dbReference type="ARBA" id="ARBA00022679"/>
    </source>
</evidence>
<dbReference type="PROSITE" id="PS00375">
    <property type="entry name" value="UDPGT"/>
    <property type="match status" value="1"/>
</dbReference>
<gene>
    <name evidence="8" type="ORF">OLC1_LOCUS8271</name>
</gene>
<dbReference type="FunFam" id="3.40.50.2000:FF:000071">
    <property type="entry name" value="Glycosyltransferase"/>
    <property type="match status" value="1"/>
</dbReference>